<dbReference type="AlphaFoldDB" id="A0AAV4MIT4"/>
<sequence length="200" mass="22836">MASSFTLLPTNSSFKDDIWIARTVRVTSLRPREDKAASTYRYSFVMSILGIDYEVFLELYILRFKPSSFVLFKSSSLLRKIPLPSYSPTEFEKCNGGGWSWRGRGIKRANYRSKMERKILFIPPPHSISPPLPTKTHLVSSSKKNKIRNTLCHASTNKTELPDTRVSVMNISCALALVPVLSYYFFRALRSMLLVAWGDI</sequence>
<proteinExistence type="predicted"/>
<comment type="caution">
    <text evidence="1">The sequence shown here is derived from an EMBL/GenBank/DDBJ whole genome shotgun (WGS) entry which is preliminary data.</text>
</comment>
<evidence type="ECO:0000313" key="1">
    <source>
        <dbReference type="EMBL" id="GIX71808.1"/>
    </source>
</evidence>
<dbReference type="EMBL" id="BPLQ01000482">
    <property type="protein sequence ID" value="GIX71808.1"/>
    <property type="molecule type" value="Genomic_DNA"/>
</dbReference>
<gene>
    <name evidence="1" type="ORF">CDAR_411751</name>
</gene>
<keyword evidence="2" id="KW-1185">Reference proteome</keyword>
<organism evidence="1 2">
    <name type="scientific">Caerostris darwini</name>
    <dbReference type="NCBI Taxonomy" id="1538125"/>
    <lineage>
        <taxon>Eukaryota</taxon>
        <taxon>Metazoa</taxon>
        <taxon>Ecdysozoa</taxon>
        <taxon>Arthropoda</taxon>
        <taxon>Chelicerata</taxon>
        <taxon>Arachnida</taxon>
        <taxon>Araneae</taxon>
        <taxon>Araneomorphae</taxon>
        <taxon>Entelegynae</taxon>
        <taxon>Araneoidea</taxon>
        <taxon>Araneidae</taxon>
        <taxon>Caerostris</taxon>
    </lineage>
</organism>
<reference evidence="1 2" key="1">
    <citation type="submission" date="2021-06" db="EMBL/GenBank/DDBJ databases">
        <title>Caerostris darwini draft genome.</title>
        <authorList>
            <person name="Kono N."/>
            <person name="Arakawa K."/>
        </authorList>
    </citation>
    <scope>NUCLEOTIDE SEQUENCE [LARGE SCALE GENOMIC DNA]</scope>
</reference>
<accession>A0AAV4MIT4</accession>
<protein>
    <submittedName>
        <fullName evidence="1">Uncharacterized protein</fullName>
    </submittedName>
</protein>
<evidence type="ECO:0000313" key="2">
    <source>
        <dbReference type="Proteomes" id="UP001054837"/>
    </source>
</evidence>
<name>A0AAV4MIT4_9ARAC</name>
<dbReference type="Proteomes" id="UP001054837">
    <property type="component" value="Unassembled WGS sequence"/>
</dbReference>